<evidence type="ECO:0000256" key="4">
    <source>
        <dbReference type="ARBA" id="ARBA00022475"/>
    </source>
</evidence>
<dbReference type="InterPro" id="IPR051045">
    <property type="entry name" value="TonB-dependent_transducer"/>
</dbReference>
<feature type="compositionally biased region" description="Polar residues" evidence="10">
    <location>
        <begin position="210"/>
        <end position="224"/>
    </location>
</feature>
<keyword evidence="6 11" id="KW-0812">Transmembrane</keyword>
<dbReference type="GO" id="GO:0098797">
    <property type="term" value="C:plasma membrane protein complex"/>
    <property type="evidence" value="ECO:0007669"/>
    <property type="project" value="TreeGrafter"/>
</dbReference>
<keyword evidence="8 11" id="KW-1133">Transmembrane helix</keyword>
<evidence type="ECO:0000313" key="13">
    <source>
        <dbReference type="EMBL" id="GCL43055.1"/>
    </source>
</evidence>
<reference evidence="14" key="1">
    <citation type="submission" date="2019-02" db="EMBL/GenBank/DDBJ databases">
        <title>Draft genome sequence of Dolichospermum planctonicum NIES-80.</title>
        <authorList>
            <person name="Yamaguchi H."/>
            <person name="Suzuki S."/>
            <person name="Kawachi M."/>
        </authorList>
    </citation>
    <scope>NUCLEOTIDE SEQUENCE [LARGE SCALE GENOMIC DNA]</scope>
    <source>
        <strain evidence="14">NIES-80</strain>
    </source>
</reference>
<evidence type="ECO:0000256" key="7">
    <source>
        <dbReference type="ARBA" id="ARBA00022927"/>
    </source>
</evidence>
<feature type="compositionally biased region" description="Gly residues" evidence="10">
    <location>
        <begin position="265"/>
        <end position="299"/>
    </location>
</feature>
<dbReference type="NCBIfam" id="TIGR01352">
    <property type="entry name" value="tonB_Cterm"/>
    <property type="match status" value="1"/>
</dbReference>
<proteinExistence type="inferred from homology"/>
<evidence type="ECO:0000256" key="5">
    <source>
        <dbReference type="ARBA" id="ARBA00022519"/>
    </source>
</evidence>
<keyword evidence="7" id="KW-0653">Protein transport</keyword>
<dbReference type="PANTHER" id="PTHR33446:SF2">
    <property type="entry name" value="PROTEIN TONB"/>
    <property type="match status" value="1"/>
</dbReference>
<comment type="caution">
    <text evidence="13">The sequence shown here is derived from an EMBL/GenBank/DDBJ whole genome shotgun (WGS) entry which is preliminary data.</text>
</comment>
<dbReference type="Gene3D" id="3.30.1150.10">
    <property type="match status" value="1"/>
</dbReference>
<keyword evidence="9 11" id="KW-0472">Membrane</keyword>
<dbReference type="GO" id="GO:0031992">
    <property type="term" value="F:energy transducer activity"/>
    <property type="evidence" value="ECO:0007669"/>
    <property type="project" value="TreeGrafter"/>
</dbReference>
<keyword evidence="4" id="KW-1003">Cell membrane</keyword>
<dbReference type="EMBL" id="BJCF01000032">
    <property type="protein sequence ID" value="GCL43055.1"/>
    <property type="molecule type" value="Genomic_DNA"/>
</dbReference>
<protein>
    <recommendedName>
        <fullName evidence="12">TonB C-terminal domain-containing protein</fullName>
    </recommendedName>
</protein>
<name>A0A480AD36_9CYAN</name>
<keyword evidence="5" id="KW-0997">Cell inner membrane</keyword>
<evidence type="ECO:0000256" key="11">
    <source>
        <dbReference type="SAM" id="Phobius"/>
    </source>
</evidence>
<feature type="region of interest" description="Disordered" evidence="10">
    <location>
        <begin position="209"/>
        <end position="320"/>
    </location>
</feature>
<feature type="domain" description="TonB C-terminal" evidence="12">
    <location>
        <begin position="320"/>
        <end position="412"/>
    </location>
</feature>
<evidence type="ECO:0000256" key="3">
    <source>
        <dbReference type="ARBA" id="ARBA00022448"/>
    </source>
</evidence>
<dbReference type="GO" id="GO:0055085">
    <property type="term" value="P:transmembrane transport"/>
    <property type="evidence" value="ECO:0007669"/>
    <property type="project" value="InterPro"/>
</dbReference>
<evidence type="ECO:0000256" key="1">
    <source>
        <dbReference type="ARBA" id="ARBA00004383"/>
    </source>
</evidence>
<evidence type="ECO:0000313" key="14">
    <source>
        <dbReference type="Proteomes" id="UP000299367"/>
    </source>
</evidence>
<accession>A0A480AD36</accession>
<dbReference type="GO" id="GO:0015031">
    <property type="term" value="P:protein transport"/>
    <property type="evidence" value="ECO:0007669"/>
    <property type="project" value="UniProtKB-KW"/>
</dbReference>
<feature type="compositionally biased region" description="Polar residues" evidence="10">
    <location>
        <begin position="235"/>
        <end position="260"/>
    </location>
</feature>
<dbReference type="RefSeq" id="WP_137908578.1">
    <property type="nucleotide sequence ID" value="NZ_BJCF01000032.1"/>
</dbReference>
<organism evidence="13 14">
    <name type="scientific">Dolichospermum planctonicum</name>
    <dbReference type="NCBI Taxonomy" id="136072"/>
    <lineage>
        <taxon>Bacteria</taxon>
        <taxon>Bacillati</taxon>
        <taxon>Cyanobacteriota</taxon>
        <taxon>Cyanophyceae</taxon>
        <taxon>Nostocales</taxon>
        <taxon>Aphanizomenonaceae</taxon>
        <taxon>Dolichospermum</taxon>
    </lineage>
</organism>
<dbReference type="InterPro" id="IPR037682">
    <property type="entry name" value="TonB_C"/>
</dbReference>
<dbReference type="PROSITE" id="PS52015">
    <property type="entry name" value="TONB_CTD"/>
    <property type="match status" value="1"/>
</dbReference>
<dbReference type="OrthoDB" id="512494at2"/>
<evidence type="ECO:0000256" key="10">
    <source>
        <dbReference type="SAM" id="MobiDB-lite"/>
    </source>
</evidence>
<comment type="subcellular location">
    <subcellularLocation>
        <location evidence="1">Cell inner membrane</location>
        <topology evidence="1">Single-pass membrane protein</topology>
        <orientation evidence="1">Periplasmic side</orientation>
    </subcellularLocation>
</comment>
<gene>
    <name evidence="13" type="ORF">NIES80_27660</name>
</gene>
<evidence type="ECO:0000256" key="6">
    <source>
        <dbReference type="ARBA" id="ARBA00022692"/>
    </source>
</evidence>
<evidence type="ECO:0000256" key="2">
    <source>
        <dbReference type="ARBA" id="ARBA00006555"/>
    </source>
</evidence>
<evidence type="ECO:0000259" key="12">
    <source>
        <dbReference type="PROSITE" id="PS52015"/>
    </source>
</evidence>
<evidence type="ECO:0000256" key="9">
    <source>
        <dbReference type="ARBA" id="ARBA00023136"/>
    </source>
</evidence>
<dbReference type="InterPro" id="IPR006260">
    <property type="entry name" value="TonB/TolA_C"/>
</dbReference>
<evidence type="ECO:0000256" key="8">
    <source>
        <dbReference type="ARBA" id="ARBA00022989"/>
    </source>
</evidence>
<comment type="similarity">
    <text evidence="2">Belongs to the TonB family.</text>
</comment>
<feature type="transmembrane region" description="Helical" evidence="11">
    <location>
        <begin position="21"/>
        <end position="41"/>
    </location>
</feature>
<dbReference type="PANTHER" id="PTHR33446">
    <property type="entry name" value="PROTEIN TONB-RELATED"/>
    <property type="match status" value="1"/>
</dbReference>
<dbReference type="Pfam" id="PF03544">
    <property type="entry name" value="TonB_C"/>
    <property type="match status" value="1"/>
</dbReference>
<dbReference type="Proteomes" id="UP000299367">
    <property type="component" value="Unassembled WGS sequence"/>
</dbReference>
<sequence>MGLSGFIIEQREKEAEALKTFLFYSLIVSVALHIGVLALSINKFFHRVREIREEPIELTILETIPQKVVQPATEIKSPVKINSGSSGGGNNSEEISIPIEKGSSLINSFVPPIAKQYQPKITNHFITKPSQTVTNFEPRIIAKLPKSNPIKNRNFQPETIENPVKIDPIENTNFQPETIENPVKIDPIENTNFQPETILKLPKINPIQKLDQNSNNFPSTQPQADTKPIDIPPLNSETPTNISPYNIPSTNPTVFTQLPQNGNSTGNGTGNGAGNGTGNGAGNGTGNGAGNGTGNGAGNGAEAESNPIATPPKPTIENSSKLNRAAECILCQIKYPDRARRRGAEGTPLIAIDTDDNGTVTQVRLIRSSGDSELDEAAEKYAQDWKLTPKEGGRKGVTTDVNFVMKGSQLYRKRQERQREKPSVGN</sequence>
<dbReference type="SUPFAM" id="SSF74653">
    <property type="entry name" value="TolA/TonB C-terminal domain"/>
    <property type="match status" value="1"/>
</dbReference>
<keyword evidence="3" id="KW-0813">Transport</keyword>
<dbReference type="AlphaFoldDB" id="A0A480AD36"/>